<dbReference type="EMBL" id="CP042430">
    <property type="protein sequence ID" value="QEC50731.1"/>
    <property type="molecule type" value="Genomic_DNA"/>
</dbReference>
<dbReference type="SUPFAM" id="SSF55298">
    <property type="entry name" value="YjgF-like"/>
    <property type="match status" value="1"/>
</dbReference>
<evidence type="ECO:0000256" key="1">
    <source>
        <dbReference type="ARBA" id="ARBA00010552"/>
    </source>
</evidence>
<organism evidence="2 3">
    <name type="scientific">Baekduia soli</name>
    <dbReference type="NCBI Taxonomy" id="496014"/>
    <lineage>
        <taxon>Bacteria</taxon>
        <taxon>Bacillati</taxon>
        <taxon>Actinomycetota</taxon>
        <taxon>Thermoleophilia</taxon>
        <taxon>Solirubrobacterales</taxon>
        <taxon>Baekduiaceae</taxon>
        <taxon>Baekduia</taxon>
    </lineage>
</organism>
<dbReference type="InterPro" id="IPR019897">
    <property type="entry name" value="RidA_CS"/>
</dbReference>
<evidence type="ECO:0000313" key="2">
    <source>
        <dbReference type="EMBL" id="QEC50731.1"/>
    </source>
</evidence>
<dbReference type="FunFam" id="3.30.1330.40:FF:000001">
    <property type="entry name" value="L-PSP family endoribonuclease"/>
    <property type="match status" value="1"/>
</dbReference>
<keyword evidence="3" id="KW-1185">Reference proteome</keyword>
<proteinExistence type="inferred from homology"/>
<dbReference type="Proteomes" id="UP000321805">
    <property type="component" value="Chromosome"/>
</dbReference>
<accession>A0A5B8UDG4</accession>
<dbReference type="PANTHER" id="PTHR11803:SF39">
    <property type="entry name" value="2-IMINOBUTANOATE_2-IMINOPROPANOATE DEAMINASE"/>
    <property type="match status" value="1"/>
</dbReference>
<dbReference type="KEGG" id="bsol:FSW04_11025"/>
<protein>
    <submittedName>
        <fullName evidence="2">RidA family protein</fullName>
    </submittedName>
</protein>
<comment type="similarity">
    <text evidence="1">Belongs to the RutC family.</text>
</comment>
<dbReference type="InterPro" id="IPR035959">
    <property type="entry name" value="RutC-like_sf"/>
</dbReference>
<dbReference type="Pfam" id="PF01042">
    <property type="entry name" value="Ribonuc_L-PSP"/>
    <property type="match status" value="1"/>
</dbReference>
<dbReference type="Gene3D" id="3.30.1330.40">
    <property type="entry name" value="RutC-like"/>
    <property type="match status" value="1"/>
</dbReference>
<dbReference type="OrthoDB" id="8684161at2"/>
<gene>
    <name evidence="2" type="ORF">FSW04_11025</name>
</gene>
<dbReference type="AlphaFoldDB" id="A0A5B8UDG4"/>
<sequence>MNRKPITASGAPAAVGPYSHAVQSGGHLFLSGQVPLDPATGELVGGGVGAQTRRCLENLQAVCAAAGAELSDAVRCGIYVTDMGSFAEVNEAYATFFPSGPPARSTIGVAALPLGAQVEIDAIVAVG</sequence>
<dbReference type="CDD" id="cd00448">
    <property type="entry name" value="YjgF_YER057c_UK114_family"/>
    <property type="match status" value="1"/>
</dbReference>
<name>A0A5B8UDG4_9ACTN</name>
<dbReference type="PROSITE" id="PS01094">
    <property type="entry name" value="UPF0076"/>
    <property type="match status" value="1"/>
</dbReference>
<dbReference type="GO" id="GO:0005829">
    <property type="term" value="C:cytosol"/>
    <property type="evidence" value="ECO:0007669"/>
    <property type="project" value="TreeGrafter"/>
</dbReference>
<dbReference type="InterPro" id="IPR006175">
    <property type="entry name" value="YjgF/YER057c/UK114"/>
</dbReference>
<reference evidence="2 3" key="1">
    <citation type="journal article" date="2018" name="J. Microbiol.">
        <title>Baekduia soli gen. nov., sp. nov., a novel bacterium isolated from the soil of Baekdu Mountain and proposal of a novel family name, Baekduiaceae fam. nov.</title>
        <authorList>
            <person name="An D.S."/>
            <person name="Siddiqi M.Z."/>
            <person name="Kim K.H."/>
            <person name="Yu H.S."/>
            <person name="Im W.T."/>
        </authorList>
    </citation>
    <scope>NUCLEOTIDE SEQUENCE [LARGE SCALE GENOMIC DNA]</scope>
    <source>
        <strain evidence="2 3">BR7-21</strain>
    </source>
</reference>
<dbReference type="GO" id="GO:0019239">
    <property type="term" value="F:deaminase activity"/>
    <property type="evidence" value="ECO:0007669"/>
    <property type="project" value="TreeGrafter"/>
</dbReference>
<evidence type="ECO:0000313" key="3">
    <source>
        <dbReference type="Proteomes" id="UP000321805"/>
    </source>
</evidence>
<dbReference type="InterPro" id="IPR006056">
    <property type="entry name" value="RidA"/>
</dbReference>
<dbReference type="PANTHER" id="PTHR11803">
    <property type="entry name" value="2-IMINOBUTANOATE/2-IMINOPROPANOATE DEAMINASE RIDA"/>
    <property type="match status" value="1"/>
</dbReference>
<dbReference type="NCBIfam" id="TIGR00004">
    <property type="entry name" value="Rid family detoxifying hydrolase"/>
    <property type="match status" value="1"/>
</dbReference>